<protein>
    <submittedName>
        <fullName evidence="1">7244_t:CDS:1</fullName>
    </submittedName>
</protein>
<evidence type="ECO:0000313" key="2">
    <source>
        <dbReference type="Proteomes" id="UP000789702"/>
    </source>
</evidence>
<dbReference type="Proteomes" id="UP000789702">
    <property type="component" value="Unassembled WGS sequence"/>
</dbReference>
<sequence>MPYGEYLKIWKTKEDKVRDWFIDNYDCGFKFNENKFIEKVYRKAFEFTPNDIIVKLERHDESDTVICSHELDVLCSKNRILDGEIKVGLPWLSIFLGIKRGTDKQKFKNIELFSEYSVETWKEAKITFSKSCVKPTNKLIKDVNDALSENTTNEKIQALLKVTKEYGSFYACSLIFGKARFREKEQINRLNESSRSTNTGAQFEIKPNVHGIEAGIGLNISNGTNNKSRSLDSYLHSRNKDIGDRDDYTKWEIIGYDKIHLIFDLLDDDLQKKILDVLGHRILSAGSVPINHDFKKPLPFPLDTALTNVIDASKCHIFVSITNQNVENAFSLHVDYVDKHTPEIVVYRFGRKKNILTRAIRGIKGTKTYSFELNWIIVGQPKDFDFDMTDYPVILRSYNYNDFEMKNNFIQIPIDKIQNFKDIQKLRETCILSTCVLETSSLSKDLYNREKTTIVFSTHYSRTKHAACMFAYNFNDKKNFVNEEILRNLKLHICAVDVDLSYKTFKFGQIPIKLSTGDKNIYYGREFPILKKIFPVNVGSLILVNQILDCSENCEDHGSVNVNTNGIIYKPFGSQRTDKRAIAYLIVPLKNSSEH</sequence>
<proteinExistence type="predicted"/>
<accession>A0ACA9KMG4</accession>
<comment type="caution">
    <text evidence="1">The sequence shown here is derived from an EMBL/GenBank/DDBJ whole genome shotgun (WGS) entry which is preliminary data.</text>
</comment>
<dbReference type="EMBL" id="CAJVPU010001494">
    <property type="protein sequence ID" value="CAG8482244.1"/>
    <property type="molecule type" value="Genomic_DNA"/>
</dbReference>
<organism evidence="1 2">
    <name type="scientific">Dentiscutata heterogama</name>
    <dbReference type="NCBI Taxonomy" id="1316150"/>
    <lineage>
        <taxon>Eukaryota</taxon>
        <taxon>Fungi</taxon>
        <taxon>Fungi incertae sedis</taxon>
        <taxon>Mucoromycota</taxon>
        <taxon>Glomeromycotina</taxon>
        <taxon>Glomeromycetes</taxon>
        <taxon>Diversisporales</taxon>
        <taxon>Gigasporaceae</taxon>
        <taxon>Dentiscutata</taxon>
    </lineage>
</organism>
<gene>
    <name evidence="1" type="ORF">DHETER_LOCUS2177</name>
</gene>
<keyword evidence="2" id="KW-1185">Reference proteome</keyword>
<reference evidence="1" key="1">
    <citation type="submission" date="2021-06" db="EMBL/GenBank/DDBJ databases">
        <authorList>
            <person name="Kallberg Y."/>
            <person name="Tangrot J."/>
            <person name="Rosling A."/>
        </authorList>
    </citation>
    <scope>NUCLEOTIDE SEQUENCE</scope>
    <source>
        <strain evidence="1">IL203A</strain>
    </source>
</reference>
<evidence type="ECO:0000313" key="1">
    <source>
        <dbReference type="EMBL" id="CAG8482244.1"/>
    </source>
</evidence>
<name>A0ACA9KMG4_9GLOM</name>